<accession>A0A1B0CHE0</accession>
<name>A0A1B0CHE0_LUTLO</name>
<dbReference type="VEuPathDB" id="VectorBase:LLOJ003852"/>
<dbReference type="EMBL" id="AJWK01012284">
    <property type="status" value="NOT_ANNOTATED_CDS"/>
    <property type="molecule type" value="Genomic_DNA"/>
</dbReference>
<dbReference type="EMBL" id="AJWK01012286">
    <property type="status" value="NOT_ANNOTATED_CDS"/>
    <property type="molecule type" value="Genomic_DNA"/>
</dbReference>
<organism evidence="1 2">
    <name type="scientific">Lutzomyia longipalpis</name>
    <name type="common">Sand fly</name>
    <dbReference type="NCBI Taxonomy" id="7200"/>
    <lineage>
        <taxon>Eukaryota</taxon>
        <taxon>Metazoa</taxon>
        <taxon>Ecdysozoa</taxon>
        <taxon>Arthropoda</taxon>
        <taxon>Hexapoda</taxon>
        <taxon>Insecta</taxon>
        <taxon>Pterygota</taxon>
        <taxon>Neoptera</taxon>
        <taxon>Endopterygota</taxon>
        <taxon>Diptera</taxon>
        <taxon>Nematocera</taxon>
        <taxon>Psychodoidea</taxon>
        <taxon>Psychodidae</taxon>
        <taxon>Lutzomyia</taxon>
        <taxon>Lutzomyia</taxon>
    </lineage>
</organism>
<dbReference type="EnsemblMetazoa" id="LLOJ003852-RA">
    <property type="protein sequence ID" value="LLOJ003852-PA"/>
    <property type="gene ID" value="LLOJ003852"/>
</dbReference>
<evidence type="ECO:0000313" key="1">
    <source>
        <dbReference type="EnsemblMetazoa" id="LLOJ003852-PA"/>
    </source>
</evidence>
<dbReference type="EMBL" id="AJWK01012285">
    <property type="status" value="NOT_ANNOTATED_CDS"/>
    <property type="molecule type" value="Genomic_DNA"/>
</dbReference>
<protein>
    <submittedName>
        <fullName evidence="1">Uncharacterized protein</fullName>
    </submittedName>
</protein>
<proteinExistence type="predicted"/>
<evidence type="ECO:0000313" key="2">
    <source>
        <dbReference type="Proteomes" id="UP000092461"/>
    </source>
</evidence>
<dbReference type="VEuPathDB" id="VectorBase:LLONM1_000344"/>
<dbReference type="AlphaFoldDB" id="A0A1B0CHE0"/>
<keyword evidence="2" id="KW-1185">Reference proteome</keyword>
<sequence length="145" mass="16662">MCSVSYSNSRLDSTDVTTGRQLQRILHYSITPCRPLPTLRRSECAIHDVDCDEVYPKIYIGDANSKHVKQLQQHTKISLVKERSKLRLFILNIRGMLSWTHRHGEGIPLQVTAILIPPTCSRPHRSSIMRKTIQVVRYVSGRELN</sequence>
<dbReference type="Proteomes" id="UP000092461">
    <property type="component" value="Unassembled WGS sequence"/>
</dbReference>
<reference evidence="1" key="1">
    <citation type="submission" date="2020-05" db="UniProtKB">
        <authorList>
            <consortium name="EnsemblMetazoa"/>
        </authorList>
    </citation>
    <scope>IDENTIFICATION</scope>
    <source>
        <strain evidence="1">Jacobina</strain>
    </source>
</reference>